<evidence type="ECO:0000313" key="2">
    <source>
        <dbReference type="Proteomes" id="UP000327013"/>
    </source>
</evidence>
<accession>A0A5N6KR08</accession>
<gene>
    <name evidence="1" type="ORF">FH972_021897</name>
</gene>
<dbReference type="EMBL" id="VIBQ01000010">
    <property type="protein sequence ID" value="KAB8338957.1"/>
    <property type="molecule type" value="Genomic_DNA"/>
</dbReference>
<dbReference type="Proteomes" id="UP000327013">
    <property type="component" value="Unassembled WGS sequence"/>
</dbReference>
<proteinExistence type="predicted"/>
<keyword evidence="2" id="KW-1185">Reference proteome</keyword>
<reference evidence="1 2" key="1">
    <citation type="submission" date="2019-06" db="EMBL/GenBank/DDBJ databases">
        <title>A chromosomal-level reference genome of Carpinus fangiana (Coryloideae, Betulaceae).</title>
        <authorList>
            <person name="Yang X."/>
            <person name="Wang Z."/>
            <person name="Zhang L."/>
            <person name="Hao G."/>
            <person name="Liu J."/>
            <person name="Yang Y."/>
        </authorList>
    </citation>
    <scope>NUCLEOTIDE SEQUENCE [LARGE SCALE GENOMIC DNA]</scope>
    <source>
        <strain evidence="1">Cfa_2016G</strain>
        <tissue evidence="1">Leaf</tissue>
    </source>
</reference>
<dbReference type="AlphaFoldDB" id="A0A5N6KR08"/>
<evidence type="ECO:0000313" key="1">
    <source>
        <dbReference type="EMBL" id="KAB8338957.1"/>
    </source>
</evidence>
<protein>
    <submittedName>
        <fullName evidence="1">Uncharacterized protein</fullName>
    </submittedName>
</protein>
<comment type="caution">
    <text evidence="1">The sequence shown here is derived from an EMBL/GenBank/DDBJ whole genome shotgun (WGS) entry which is preliminary data.</text>
</comment>
<name>A0A5N6KR08_9ROSI</name>
<sequence>MTISQGAVERALIFENFSVSTDSLTVAPYAEMLTDIIRQAVERDTAIPSPHARAFMNQCNYLKVNRQADYLMNNKGWKLAMPPPNPSHGYLRLHACAHVAG</sequence>
<organism evidence="1 2">
    <name type="scientific">Carpinus fangiana</name>
    <dbReference type="NCBI Taxonomy" id="176857"/>
    <lineage>
        <taxon>Eukaryota</taxon>
        <taxon>Viridiplantae</taxon>
        <taxon>Streptophyta</taxon>
        <taxon>Embryophyta</taxon>
        <taxon>Tracheophyta</taxon>
        <taxon>Spermatophyta</taxon>
        <taxon>Magnoliopsida</taxon>
        <taxon>eudicotyledons</taxon>
        <taxon>Gunneridae</taxon>
        <taxon>Pentapetalae</taxon>
        <taxon>rosids</taxon>
        <taxon>fabids</taxon>
        <taxon>Fagales</taxon>
        <taxon>Betulaceae</taxon>
        <taxon>Carpinus</taxon>
    </lineage>
</organism>